<sequence length="103" mass="12324">MKSYATEKHTKELPSLRHIRRSCHRELYRTIKKLKTFINEEQMNAAEQIYIRKVVFNLPWISENGSNRKKLADWWEENVCAEIADLWKVEPLSLAKAFRDSFV</sequence>
<evidence type="ECO:0000313" key="1">
    <source>
        <dbReference type="EMBL" id="QGQ94438.1"/>
    </source>
</evidence>
<keyword evidence="2" id="KW-1185">Reference proteome</keyword>
<accession>A0A6B8RG89</accession>
<dbReference type="EMBL" id="CP034235">
    <property type="protein sequence ID" value="QGQ94438.1"/>
    <property type="molecule type" value="Genomic_DNA"/>
</dbReference>
<organism evidence="1 2">
    <name type="scientific">Paenibacillus psychroresistens</name>
    <dbReference type="NCBI Taxonomy" id="1778678"/>
    <lineage>
        <taxon>Bacteria</taxon>
        <taxon>Bacillati</taxon>
        <taxon>Bacillota</taxon>
        <taxon>Bacilli</taxon>
        <taxon>Bacillales</taxon>
        <taxon>Paenibacillaceae</taxon>
        <taxon>Paenibacillus</taxon>
    </lineage>
</organism>
<name>A0A6B8RG89_9BACL</name>
<proteinExistence type="predicted"/>
<evidence type="ECO:0000313" key="2">
    <source>
        <dbReference type="Proteomes" id="UP000426246"/>
    </source>
</evidence>
<dbReference type="AlphaFoldDB" id="A0A6B8RG89"/>
<dbReference type="OrthoDB" id="2633577at2"/>
<reference evidence="2" key="1">
    <citation type="submission" date="2018-11" db="EMBL/GenBank/DDBJ databases">
        <title>Complete genome sequence of Paenibacillus sp. ML311-T8.</title>
        <authorList>
            <person name="Nam Y.-D."/>
            <person name="Kang J."/>
            <person name="Chung W.-H."/>
            <person name="Park Y.S."/>
        </authorList>
    </citation>
    <scope>NUCLEOTIDE SEQUENCE [LARGE SCALE GENOMIC DNA]</scope>
    <source>
        <strain evidence="2">ML311-T8</strain>
    </source>
</reference>
<protein>
    <submittedName>
        <fullName evidence="1">Dehydrogenase</fullName>
    </submittedName>
</protein>
<dbReference type="KEGG" id="ppsc:EHS13_05725"/>
<gene>
    <name evidence="1" type="ORF">EHS13_05725</name>
</gene>
<dbReference type="Proteomes" id="UP000426246">
    <property type="component" value="Chromosome"/>
</dbReference>
<dbReference type="RefSeq" id="WP_155699441.1">
    <property type="nucleotide sequence ID" value="NZ_CP034235.1"/>
</dbReference>